<keyword evidence="2" id="KW-1185">Reference proteome</keyword>
<comment type="caution">
    <text evidence="1">The sequence shown here is derived from an EMBL/GenBank/DDBJ whole genome shotgun (WGS) entry which is preliminary data.</text>
</comment>
<evidence type="ECO:0000313" key="2">
    <source>
        <dbReference type="Proteomes" id="UP000821845"/>
    </source>
</evidence>
<gene>
    <name evidence="1" type="ORF">HPB50_013424</name>
</gene>
<reference evidence="1" key="1">
    <citation type="submission" date="2020-05" db="EMBL/GenBank/DDBJ databases">
        <title>Large-scale comparative analyses of tick genomes elucidate their genetic diversity and vector capacities.</title>
        <authorList>
            <person name="Jia N."/>
            <person name="Wang J."/>
            <person name="Shi W."/>
            <person name="Du L."/>
            <person name="Sun Y."/>
            <person name="Zhan W."/>
            <person name="Jiang J."/>
            <person name="Wang Q."/>
            <person name="Zhang B."/>
            <person name="Ji P."/>
            <person name="Sakyi L.B."/>
            <person name="Cui X."/>
            <person name="Yuan T."/>
            <person name="Jiang B."/>
            <person name="Yang W."/>
            <person name="Lam T.T.-Y."/>
            <person name="Chang Q."/>
            <person name="Ding S."/>
            <person name="Wang X."/>
            <person name="Zhu J."/>
            <person name="Ruan X."/>
            <person name="Zhao L."/>
            <person name="Wei J."/>
            <person name="Que T."/>
            <person name="Du C."/>
            <person name="Cheng J."/>
            <person name="Dai P."/>
            <person name="Han X."/>
            <person name="Huang E."/>
            <person name="Gao Y."/>
            <person name="Liu J."/>
            <person name="Shao H."/>
            <person name="Ye R."/>
            <person name="Li L."/>
            <person name="Wei W."/>
            <person name="Wang X."/>
            <person name="Wang C."/>
            <person name="Yang T."/>
            <person name="Huo Q."/>
            <person name="Li W."/>
            <person name="Guo W."/>
            <person name="Chen H."/>
            <person name="Zhou L."/>
            <person name="Ni X."/>
            <person name="Tian J."/>
            <person name="Zhou Y."/>
            <person name="Sheng Y."/>
            <person name="Liu T."/>
            <person name="Pan Y."/>
            <person name="Xia L."/>
            <person name="Li J."/>
            <person name="Zhao F."/>
            <person name="Cao W."/>
        </authorList>
    </citation>
    <scope>NUCLEOTIDE SEQUENCE</scope>
    <source>
        <strain evidence="1">Hyas-2018</strain>
    </source>
</reference>
<accession>A0ACB7RLT7</accession>
<organism evidence="1 2">
    <name type="scientific">Hyalomma asiaticum</name>
    <name type="common">Tick</name>
    <dbReference type="NCBI Taxonomy" id="266040"/>
    <lineage>
        <taxon>Eukaryota</taxon>
        <taxon>Metazoa</taxon>
        <taxon>Ecdysozoa</taxon>
        <taxon>Arthropoda</taxon>
        <taxon>Chelicerata</taxon>
        <taxon>Arachnida</taxon>
        <taxon>Acari</taxon>
        <taxon>Parasitiformes</taxon>
        <taxon>Ixodida</taxon>
        <taxon>Ixodoidea</taxon>
        <taxon>Ixodidae</taxon>
        <taxon>Hyalomminae</taxon>
        <taxon>Hyalomma</taxon>
    </lineage>
</organism>
<proteinExistence type="predicted"/>
<sequence length="78" mass="8740">MEKTLSRFQKVLNLAALQESSSSSTPPLGDREFRSCLDGEGRLIKHRELRLAVYKGGVEPSLRKGSSTWRLGRGFIYA</sequence>
<name>A0ACB7RLT7_HYAAI</name>
<dbReference type="Proteomes" id="UP000821845">
    <property type="component" value="Chromosome 9"/>
</dbReference>
<evidence type="ECO:0000313" key="1">
    <source>
        <dbReference type="EMBL" id="KAH6922384.1"/>
    </source>
</evidence>
<dbReference type="EMBL" id="CM023489">
    <property type="protein sequence ID" value="KAH6922384.1"/>
    <property type="molecule type" value="Genomic_DNA"/>
</dbReference>
<protein>
    <submittedName>
        <fullName evidence="1">Uncharacterized protein</fullName>
    </submittedName>
</protein>